<accession>A0ABD6CRA3</accession>
<dbReference type="Proteomes" id="UP001597085">
    <property type="component" value="Unassembled WGS sequence"/>
</dbReference>
<comment type="caution">
    <text evidence="1">The sequence shown here is derived from an EMBL/GenBank/DDBJ whole genome shotgun (WGS) entry which is preliminary data.</text>
</comment>
<reference evidence="1 2" key="1">
    <citation type="journal article" date="2019" name="Int. J. Syst. Evol. Microbiol.">
        <title>The Global Catalogue of Microorganisms (GCM) 10K type strain sequencing project: providing services to taxonomists for standard genome sequencing and annotation.</title>
        <authorList>
            <consortium name="The Broad Institute Genomics Platform"/>
            <consortium name="The Broad Institute Genome Sequencing Center for Infectious Disease"/>
            <person name="Wu L."/>
            <person name="Ma J."/>
        </authorList>
    </citation>
    <scope>NUCLEOTIDE SEQUENCE [LARGE SCALE GENOMIC DNA]</scope>
    <source>
        <strain evidence="1 2">CGMCC 1.12121</strain>
    </source>
</reference>
<evidence type="ECO:0000313" key="1">
    <source>
        <dbReference type="EMBL" id="MFD1600676.1"/>
    </source>
</evidence>
<dbReference type="EMBL" id="JBHUDK010000016">
    <property type="protein sequence ID" value="MFD1600676.1"/>
    <property type="molecule type" value="Genomic_DNA"/>
</dbReference>
<sequence length="466" mass="53391">MARDIGNFRDVVERRSQFYESVDLRTIAVEQESKWYNLHTDAHLRPEKPDQLSVSTTEVPGPAAYFRDVVSFDELWTLLPEMFGGEYSRFDEPVVFPGLSIDEDGEEYWKENIHRANYWDCDRADDAYGILVQSSTEEPLPDRNAFQEKLRQLNPPYYDVDDLCREHLGHTSYRWSSPQTQFFAPLYVTVTEHEITESGNLELKIQAHESITDPVVSTWAKKDREIIDRARHKPAEPQSLERCFHQFNINWKIEGNPSDVYTSIFHSTFDQIRESSRLSSSVPVIALETVLGMTDEELSNFFNQILVTPNKQTLDKVSFADDFEAAVITLFSLAGFLSFSPDWFDHFANKGSLPDLLAYFPEESVLLVGECTLADSDDKVKTKVNDALASAHQIEDRFDEIDLLDPMVIPLCITPAESVSPVGVPEDVELLTGPNLQKIQRQAEKSGDAKNVLREWNTYNQEEQFR</sequence>
<organism evidence="1 2">
    <name type="scientific">Halobellus rarus</name>
    <dbReference type="NCBI Taxonomy" id="1126237"/>
    <lineage>
        <taxon>Archaea</taxon>
        <taxon>Methanobacteriati</taxon>
        <taxon>Methanobacteriota</taxon>
        <taxon>Stenosarchaea group</taxon>
        <taxon>Halobacteria</taxon>
        <taxon>Halobacteriales</taxon>
        <taxon>Haloferacaceae</taxon>
        <taxon>Halobellus</taxon>
    </lineage>
</organism>
<gene>
    <name evidence="1" type="ORF">ACFSBX_17190</name>
</gene>
<protein>
    <submittedName>
        <fullName evidence="1">Uncharacterized protein</fullName>
    </submittedName>
</protein>
<keyword evidence="2" id="KW-1185">Reference proteome</keyword>
<dbReference type="AlphaFoldDB" id="A0ABD6CRA3"/>
<evidence type="ECO:0000313" key="2">
    <source>
        <dbReference type="Proteomes" id="UP001597085"/>
    </source>
</evidence>
<proteinExistence type="predicted"/>
<dbReference type="RefSeq" id="WP_390278447.1">
    <property type="nucleotide sequence ID" value="NZ_JBHUDK010000016.1"/>
</dbReference>
<name>A0ABD6CRA3_9EURY</name>